<sequence length="448" mass="51861">MNPDISISVWGWNEELATPKAVIASKNFKRKHKIRLLALTDIIKSEDGDKYRQKNHFLWIKNHSKLIYGDTAHEERTDFEADNKKCDEAYGGSMRKLTEQKANSFCYLVHWIDTGDVWDPFLYKGENATQEFVQRIDQELVKINEVLAIKHERIETEEDKKRFAEAISCWICKGKFDIDTNEIERLEDKIIYLKKKLKNFKKESAEYNGIQTTIDKAIKAIASEKAKANKIQAWKTPIPVIFHNFQGYDSHLVCESVGRSANALHIQVIAETFERYKSIKVGQLKYIDSQQFMNNSLANLTKNLGDDHPITSQHFKGFTPGQISLATHPIYCYDYIDSQDRFLETELLPIHEFTTTLKEKISQEDYHHAQKKTGVKIELFTDMSMHDFIKKAKRGGISKACKRYFKANNPKMGNAFNPSKPTSWISYVDANNLYGWAMSQFLPIGNYQ</sequence>
<organism evidence="1 2">
    <name type="scientific">Rhizophagus clarus</name>
    <dbReference type="NCBI Taxonomy" id="94130"/>
    <lineage>
        <taxon>Eukaryota</taxon>
        <taxon>Fungi</taxon>
        <taxon>Fungi incertae sedis</taxon>
        <taxon>Mucoromycota</taxon>
        <taxon>Glomeromycotina</taxon>
        <taxon>Glomeromycetes</taxon>
        <taxon>Glomerales</taxon>
        <taxon>Glomeraceae</taxon>
        <taxon>Rhizophagus</taxon>
    </lineage>
</organism>
<dbReference type="OrthoDB" id="2421800at2759"/>
<dbReference type="AlphaFoldDB" id="A0A8H3QZN0"/>
<evidence type="ECO:0000313" key="2">
    <source>
        <dbReference type="Proteomes" id="UP000615446"/>
    </source>
</evidence>
<dbReference type="PANTHER" id="PTHR31511:SF12">
    <property type="entry name" value="RHO TERMINATION FACTOR N-TERMINAL DOMAIN-CONTAINING PROTEIN"/>
    <property type="match status" value="1"/>
</dbReference>
<dbReference type="EMBL" id="BLAL01000261">
    <property type="protein sequence ID" value="GES97926.1"/>
    <property type="molecule type" value="Genomic_DNA"/>
</dbReference>
<accession>A0A8H3QZN0</accession>
<reference evidence="1" key="1">
    <citation type="submission" date="2019-10" db="EMBL/GenBank/DDBJ databases">
        <title>Conservation and host-specific expression of non-tandemly repeated heterogenous ribosome RNA gene in arbuscular mycorrhizal fungi.</title>
        <authorList>
            <person name="Maeda T."/>
            <person name="Kobayashi Y."/>
            <person name="Nakagawa T."/>
            <person name="Ezawa T."/>
            <person name="Yamaguchi K."/>
            <person name="Bino T."/>
            <person name="Nishimoto Y."/>
            <person name="Shigenobu S."/>
            <person name="Kawaguchi M."/>
        </authorList>
    </citation>
    <scope>NUCLEOTIDE SEQUENCE</scope>
    <source>
        <strain evidence="1">HR1</strain>
    </source>
</reference>
<dbReference type="PANTHER" id="PTHR31511">
    <property type="entry name" value="PROTEIN CBG23764"/>
    <property type="match status" value="1"/>
</dbReference>
<evidence type="ECO:0000313" key="1">
    <source>
        <dbReference type="EMBL" id="GES97926.1"/>
    </source>
</evidence>
<name>A0A8H3QZN0_9GLOM</name>
<gene>
    <name evidence="1" type="ORF">RCL2_002449000</name>
</gene>
<dbReference type="Proteomes" id="UP000615446">
    <property type="component" value="Unassembled WGS sequence"/>
</dbReference>
<proteinExistence type="predicted"/>
<comment type="caution">
    <text evidence="1">The sequence shown here is derived from an EMBL/GenBank/DDBJ whole genome shotgun (WGS) entry which is preliminary data.</text>
</comment>
<protein>
    <submittedName>
        <fullName evidence="1">Dihydropyrimidine dehydrogenase [NADP(+)]-like</fullName>
    </submittedName>
</protein>